<protein>
    <submittedName>
        <fullName evidence="2">Uncharacterized protein</fullName>
    </submittedName>
</protein>
<name>A0ABQ3D0V4_9ACTN</name>
<gene>
    <name evidence="2" type="ORF">GCM10010345_66980</name>
</gene>
<comment type="caution">
    <text evidence="2">The sequence shown here is derived from an EMBL/GenBank/DDBJ whole genome shotgun (WGS) entry which is preliminary data.</text>
</comment>
<organism evidence="2 3">
    <name type="scientific">Streptomyces canarius</name>
    <dbReference type="NCBI Taxonomy" id="285453"/>
    <lineage>
        <taxon>Bacteria</taxon>
        <taxon>Bacillati</taxon>
        <taxon>Actinomycetota</taxon>
        <taxon>Actinomycetes</taxon>
        <taxon>Kitasatosporales</taxon>
        <taxon>Streptomycetaceae</taxon>
        <taxon>Streptomyces</taxon>
    </lineage>
</organism>
<evidence type="ECO:0000313" key="3">
    <source>
        <dbReference type="Proteomes" id="UP000653644"/>
    </source>
</evidence>
<dbReference type="EMBL" id="BMVN01000032">
    <property type="protein sequence ID" value="GHA52863.1"/>
    <property type="molecule type" value="Genomic_DNA"/>
</dbReference>
<evidence type="ECO:0000256" key="1">
    <source>
        <dbReference type="SAM" id="MobiDB-lite"/>
    </source>
</evidence>
<reference evidence="3" key="1">
    <citation type="journal article" date="2019" name="Int. J. Syst. Evol. Microbiol.">
        <title>The Global Catalogue of Microorganisms (GCM) 10K type strain sequencing project: providing services to taxonomists for standard genome sequencing and annotation.</title>
        <authorList>
            <consortium name="The Broad Institute Genomics Platform"/>
            <consortium name="The Broad Institute Genome Sequencing Center for Infectious Disease"/>
            <person name="Wu L."/>
            <person name="Ma J."/>
        </authorList>
    </citation>
    <scope>NUCLEOTIDE SEQUENCE [LARGE SCALE GENOMIC DNA]</scope>
    <source>
        <strain evidence="3">JCM 4733</strain>
    </source>
</reference>
<evidence type="ECO:0000313" key="2">
    <source>
        <dbReference type="EMBL" id="GHA52863.1"/>
    </source>
</evidence>
<keyword evidence="3" id="KW-1185">Reference proteome</keyword>
<feature type="region of interest" description="Disordered" evidence="1">
    <location>
        <begin position="28"/>
        <end position="62"/>
    </location>
</feature>
<feature type="compositionally biased region" description="Basic residues" evidence="1">
    <location>
        <begin position="28"/>
        <end position="41"/>
    </location>
</feature>
<proteinExistence type="predicted"/>
<dbReference type="Proteomes" id="UP000653644">
    <property type="component" value="Unassembled WGS sequence"/>
</dbReference>
<sequence length="99" mass="10660">MTHTGPVPCTGYVRTVPSTSDAGLVRLVRRSAPRPRPHRRPALTGRVGDKTDQPSGRPGALAADRRLAATERVPLTTLPTDRPPWPLVHIIGTRRSAAS</sequence>
<accession>A0ABQ3D0V4</accession>